<dbReference type="EMBL" id="WXEW01000005">
    <property type="protein sequence ID" value="NAS23435.1"/>
    <property type="molecule type" value="Genomic_DNA"/>
</dbReference>
<dbReference type="GO" id="GO:0016747">
    <property type="term" value="F:acyltransferase activity, transferring groups other than amino-acyl groups"/>
    <property type="evidence" value="ECO:0007669"/>
    <property type="project" value="InterPro"/>
</dbReference>
<sequence length="165" mass="18252">MQRTQVDIRPAGPDDADGVRKFLLDLSLHTQTRRFFAGLTRPTNTLVTAMLARDDRRDALLATVDSLVIGHAMAYRKGDEAEIAVVVADAWQGQGVGSRLIRELLDRATGVRWVTMDVMGENRRVLAMINKAWPEAEMAVEHGSVQVRATLAFAEQSSVRPPLMV</sequence>
<dbReference type="SUPFAM" id="SSF55729">
    <property type="entry name" value="Acyl-CoA N-acyltransferases (Nat)"/>
    <property type="match status" value="1"/>
</dbReference>
<feature type="domain" description="N-acetyltransferase" evidence="1">
    <location>
        <begin position="6"/>
        <end position="165"/>
    </location>
</feature>
<dbReference type="PROSITE" id="PS51186">
    <property type="entry name" value="GNAT"/>
    <property type="match status" value="1"/>
</dbReference>
<keyword evidence="3" id="KW-1185">Reference proteome</keyword>
<evidence type="ECO:0000313" key="3">
    <source>
        <dbReference type="Proteomes" id="UP000479526"/>
    </source>
</evidence>
<dbReference type="AlphaFoldDB" id="A0A7C9NFA1"/>
<organism evidence="2 3">
    <name type="scientific">Herbidospora solisilvae</name>
    <dbReference type="NCBI Taxonomy" id="2696284"/>
    <lineage>
        <taxon>Bacteria</taxon>
        <taxon>Bacillati</taxon>
        <taxon>Actinomycetota</taxon>
        <taxon>Actinomycetes</taxon>
        <taxon>Streptosporangiales</taxon>
        <taxon>Streptosporangiaceae</taxon>
        <taxon>Herbidospora</taxon>
    </lineage>
</organism>
<dbReference type="Gene3D" id="3.40.630.30">
    <property type="match status" value="1"/>
</dbReference>
<reference evidence="2 3" key="1">
    <citation type="submission" date="2020-01" db="EMBL/GenBank/DDBJ databases">
        <title>Herbidospora sp. NEAU-GS84 nov., a novel actinomycete isolated from soil.</title>
        <authorList>
            <person name="Han L."/>
        </authorList>
    </citation>
    <scope>NUCLEOTIDE SEQUENCE [LARGE SCALE GENOMIC DNA]</scope>
    <source>
        <strain evidence="2 3">NEAU-GS84</strain>
    </source>
</reference>
<proteinExistence type="predicted"/>
<dbReference type="InterPro" id="IPR016181">
    <property type="entry name" value="Acyl_CoA_acyltransferase"/>
</dbReference>
<evidence type="ECO:0000259" key="1">
    <source>
        <dbReference type="PROSITE" id="PS51186"/>
    </source>
</evidence>
<gene>
    <name evidence="2" type="ORF">GT755_17255</name>
</gene>
<comment type="caution">
    <text evidence="2">The sequence shown here is derived from an EMBL/GenBank/DDBJ whole genome shotgun (WGS) entry which is preliminary data.</text>
</comment>
<dbReference type="InterPro" id="IPR000182">
    <property type="entry name" value="GNAT_dom"/>
</dbReference>
<name>A0A7C9NFA1_9ACTN</name>
<dbReference type="Pfam" id="PF00583">
    <property type="entry name" value="Acetyltransf_1"/>
    <property type="match status" value="1"/>
</dbReference>
<protein>
    <submittedName>
        <fullName evidence="2">GNAT family N-acetyltransferase</fullName>
    </submittedName>
</protein>
<keyword evidence="2" id="KW-0808">Transferase</keyword>
<dbReference type="Proteomes" id="UP000479526">
    <property type="component" value="Unassembled WGS sequence"/>
</dbReference>
<evidence type="ECO:0000313" key="2">
    <source>
        <dbReference type="EMBL" id="NAS23435.1"/>
    </source>
</evidence>
<dbReference type="CDD" id="cd04301">
    <property type="entry name" value="NAT_SF"/>
    <property type="match status" value="1"/>
</dbReference>
<dbReference type="RefSeq" id="WP_161480725.1">
    <property type="nucleotide sequence ID" value="NZ_WXEW01000005.1"/>
</dbReference>
<accession>A0A7C9NFA1</accession>